<name>A0A4Z2GB89_9TELE</name>
<sequence>MDPPGGFFWHRDVGCEQVPISGGKAAAGGGGASPQNHKNAERPGATRPRGEEERREERGRERGERREERRKRREEREEGERREERREEIGEKREESVFSCSSCGVLCKLFLQQRHSSGVFTEQLSDTLT</sequence>
<evidence type="ECO:0000313" key="3">
    <source>
        <dbReference type="Proteomes" id="UP000314294"/>
    </source>
</evidence>
<dbReference type="EMBL" id="SRLO01000637">
    <property type="protein sequence ID" value="TNN49892.1"/>
    <property type="molecule type" value="Genomic_DNA"/>
</dbReference>
<proteinExistence type="predicted"/>
<feature type="compositionally biased region" description="Basic and acidic residues" evidence="1">
    <location>
        <begin position="74"/>
        <end position="96"/>
    </location>
</feature>
<dbReference type="AlphaFoldDB" id="A0A4Z2GB89"/>
<accession>A0A4Z2GB89</accession>
<comment type="caution">
    <text evidence="2">The sequence shown here is derived from an EMBL/GenBank/DDBJ whole genome shotgun (WGS) entry which is preliminary data.</text>
</comment>
<organism evidence="2 3">
    <name type="scientific">Liparis tanakae</name>
    <name type="common">Tanaka's snailfish</name>
    <dbReference type="NCBI Taxonomy" id="230148"/>
    <lineage>
        <taxon>Eukaryota</taxon>
        <taxon>Metazoa</taxon>
        <taxon>Chordata</taxon>
        <taxon>Craniata</taxon>
        <taxon>Vertebrata</taxon>
        <taxon>Euteleostomi</taxon>
        <taxon>Actinopterygii</taxon>
        <taxon>Neopterygii</taxon>
        <taxon>Teleostei</taxon>
        <taxon>Neoteleostei</taxon>
        <taxon>Acanthomorphata</taxon>
        <taxon>Eupercaria</taxon>
        <taxon>Perciformes</taxon>
        <taxon>Cottioidei</taxon>
        <taxon>Cottales</taxon>
        <taxon>Liparidae</taxon>
        <taxon>Liparis</taxon>
    </lineage>
</organism>
<keyword evidence="3" id="KW-1185">Reference proteome</keyword>
<evidence type="ECO:0000313" key="2">
    <source>
        <dbReference type="EMBL" id="TNN49892.1"/>
    </source>
</evidence>
<gene>
    <name evidence="2" type="ORF">EYF80_039882</name>
</gene>
<protein>
    <submittedName>
        <fullName evidence="2">Uncharacterized protein</fullName>
    </submittedName>
</protein>
<feature type="region of interest" description="Disordered" evidence="1">
    <location>
        <begin position="19"/>
        <end position="98"/>
    </location>
</feature>
<dbReference type="Proteomes" id="UP000314294">
    <property type="component" value="Unassembled WGS sequence"/>
</dbReference>
<feature type="compositionally biased region" description="Basic and acidic residues" evidence="1">
    <location>
        <begin position="48"/>
        <end position="67"/>
    </location>
</feature>
<reference evidence="2 3" key="1">
    <citation type="submission" date="2019-03" db="EMBL/GenBank/DDBJ databases">
        <title>First draft genome of Liparis tanakae, snailfish: a comprehensive survey of snailfish specific genes.</title>
        <authorList>
            <person name="Kim W."/>
            <person name="Song I."/>
            <person name="Jeong J.-H."/>
            <person name="Kim D."/>
            <person name="Kim S."/>
            <person name="Ryu S."/>
            <person name="Song J.Y."/>
            <person name="Lee S.K."/>
        </authorList>
    </citation>
    <scope>NUCLEOTIDE SEQUENCE [LARGE SCALE GENOMIC DNA]</scope>
    <source>
        <tissue evidence="2">Muscle</tissue>
    </source>
</reference>
<evidence type="ECO:0000256" key="1">
    <source>
        <dbReference type="SAM" id="MobiDB-lite"/>
    </source>
</evidence>